<sequence length="246" mass="26817">MSTNASVPDGSPSVASRTSGWSRSSLPIDRLNRNRTSRAEVVMIFLDTMHVWLKHDQPGHGWMWFNRAFAAAHAPDGPTYDIEYPIPVPPPADDISPVSGVVYQPFVFRPHAPLVRLWAIIDLLSSLLVSRGSNTEQTAIIRQASTPAGVPQDMWDEIVQCSLGLWVEALASPDRVADFLNLGLECQPVIAPPPAQPLTLTRMARHLLRPETVGLLLPDRLAAAIGRPNDPTDDVASAAGDEDARE</sequence>
<feature type="region of interest" description="Disordered" evidence="1">
    <location>
        <begin position="1"/>
        <end position="22"/>
    </location>
</feature>
<name>A0AA51BSE4_9MONO</name>
<feature type="region of interest" description="Disordered" evidence="1">
    <location>
        <begin position="225"/>
        <end position="246"/>
    </location>
</feature>
<accession>A0AA51BSE4</accession>
<organism evidence="2">
    <name type="scientific">Rhizoctonia cerealis phyllomonavirus</name>
    <dbReference type="NCBI Taxonomy" id="3068671"/>
    <lineage>
        <taxon>Viruses</taxon>
        <taxon>Riboviria</taxon>
        <taxon>Orthornavirae</taxon>
        <taxon>Negarnaviricota</taxon>
        <taxon>Haploviricotina</taxon>
        <taxon>Monjiviricetes</taxon>
        <taxon>Mononegavirales</taxon>
        <taxon>Mymonaviridae</taxon>
        <taxon>Phyllomonavirus</taxon>
    </lineage>
</organism>
<reference evidence="2" key="1">
    <citation type="journal article" date="2023" name="Microbiol. Spectr.">
        <title>Extreme Diversity of Mycoviruses Present in Single Strains of Rhizoctonia cerealis, the Pathogen of Wheat Sharp Eyespot.</title>
        <authorList>
            <person name="Li W."/>
            <person name="Sun H."/>
            <person name="Cao S."/>
            <person name="Zhang A."/>
            <person name="Zhang H."/>
            <person name="Shu Y."/>
            <person name="Chen H."/>
        </authorList>
    </citation>
    <scope>NUCLEOTIDE SEQUENCE</scope>
    <source>
        <strain evidence="2">RcPhV-10125-1</strain>
    </source>
</reference>
<protein>
    <submittedName>
        <fullName evidence="2">Uncharacterized protein</fullName>
    </submittedName>
</protein>
<reference evidence="2" key="2">
    <citation type="submission" date="2023-05" db="EMBL/GenBank/DDBJ databases">
        <authorList>
            <person name="Li W."/>
        </authorList>
    </citation>
    <scope>NUCLEOTIDE SEQUENCE</scope>
    <source>
        <strain evidence="2">RcPhV-10125-1</strain>
    </source>
</reference>
<proteinExistence type="predicted"/>
<feature type="compositionally biased region" description="Polar residues" evidence="1">
    <location>
        <begin position="13"/>
        <end position="22"/>
    </location>
</feature>
<evidence type="ECO:0000313" key="2">
    <source>
        <dbReference type="EMBL" id="WMI40137.1"/>
    </source>
</evidence>
<dbReference type="EMBL" id="OQ999768">
    <property type="protein sequence ID" value="WMI40137.1"/>
    <property type="molecule type" value="Viral_cRNA"/>
</dbReference>
<evidence type="ECO:0000256" key="1">
    <source>
        <dbReference type="SAM" id="MobiDB-lite"/>
    </source>
</evidence>